<proteinExistence type="predicted"/>
<comment type="catalytic activity">
    <reaction evidence="7">
        <text>L-threonyl-[protein] + ATP = O-phospho-L-threonyl-[protein] + ADP + H(+)</text>
        <dbReference type="Rhea" id="RHEA:46608"/>
        <dbReference type="Rhea" id="RHEA-COMP:11060"/>
        <dbReference type="Rhea" id="RHEA-COMP:11605"/>
        <dbReference type="ChEBI" id="CHEBI:15378"/>
        <dbReference type="ChEBI" id="CHEBI:30013"/>
        <dbReference type="ChEBI" id="CHEBI:30616"/>
        <dbReference type="ChEBI" id="CHEBI:61977"/>
        <dbReference type="ChEBI" id="CHEBI:456216"/>
        <dbReference type="EC" id="2.7.11.1"/>
    </reaction>
</comment>
<organism evidence="12 13">
    <name type="scientific">Agrocybe pediades</name>
    <dbReference type="NCBI Taxonomy" id="84607"/>
    <lineage>
        <taxon>Eukaryota</taxon>
        <taxon>Fungi</taxon>
        <taxon>Dikarya</taxon>
        <taxon>Basidiomycota</taxon>
        <taxon>Agaricomycotina</taxon>
        <taxon>Agaricomycetes</taxon>
        <taxon>Agaricomycetidae</taxon>
        <taxon>Agaricales</taxon>
        <taxon>Agaricineae</taxon>
        <taxon>Strophariaceae</taxon>
        <taxon>Agrocybe</taxon>
    </lineage>
</organism>
<dbReference type="SMART" id="SM00220">
    <property type="entry name" value="S_TKc"/>
    <property type="match status" value="1"/>
</dbReference>
<feature type="compositionally biased region" description="Low complexity" evidence="10">
    <location>
        <begin position="643"/>
        <end position="664"/>
    </location>
</feature>
<evidence type="ECO:0000256" key="5">
    <source>
        <dbReference type="ARBA" id="ARBA00022777"/>
    </source>
</evidence>
<feature type="domain" description="Protein kinase" evidence="11">
    <location>
        <begin position="193"/>
        <end position="483"/>
    </location>
</feature>
<dbReference type="AlphaFoldDB" id="A0A8H4QVB4"/>
<evidence type="ECO:0000256" key="9">
    <source>
        <dbReference type="PROSITE-ProRule" id="PRU10141"/>
    </source>
</evidence>
<accession>A0A8H4QVB4</accession>
<feature type="region of interest" description="Disordered" evidence="10">
    <location>
        <begin position="628"/>
        <end position="673"/>
    </location>
</feature>
<dbReference type="Gene3D" id="3.30.200.20">
    <property type="entry name" value="Phosphorylase Kinase, domain 1"/>
    <property type="match status" value="1"/>
</dbReference>
<dbReference type="SUPFAM" id="SSF56112">
    <property type="entry name" value="Protein kinase-like (PK-like)"/>
    <property type="match status" value="1"/>
</dbReference>
<protein>
    <recommendedName>
        <fullName evidence="1">non-specific serine/threonine protein kinase</fullName>
        <ecNumber evidence="1">2.7.11.1</ecNumber>
    </recommendedName>
</protein>
<evidence type="ECO:0000256" key="7">
    <source>
        <dbReference type="ARBA" id="ARBA00047899"/>
    </source>
</evidence>
<evidence type="ECO:0000256" key="6">
    <source>
        <dbReference type="ARBA" id="ARBA00022840"/>
    </source>
</evidence>
<dbReference type="Gene3D" id="1.10.510.10">
    <property type="entry name" value="Transferase(Phosphotransferase) domain 1"/>
    <property type="match status" value="1"/>
</dbReference>
<evidence type="ECO:0000256" key="1">
    <source>
        <dbReference type="ARBA" id="ARBA00012513"/>
    </source>
</evidence>
<dbReference type="GO" id="GO:0005524">
    <property type="term" value="F:ATP binding"/>
    <property type="evidence" value="ECO:0007669"/>
    <property type="project" value="UniProtKB-UniRule"/>
</dbReference>
<dbReference type="InterPro" id="IPR011009">
    <property type="entry name" value="Kinase-like_dom_sf"/>
</dbReference>
<evidence type="ECO:0000313" key="13">
    <source>
        <dbReference type="Proteomes" id="UP000521872"/>
    </source>
</evidence>
<dbReference type="InterPro" id="IPR000719">
    <property type="entry name" value="Prot_kinase_dom"/>
</dbReference>
<evidence type="ECO:0000256" key="4">
    <source>
        <dbReference type="ARBA" id="ARBA00022741"/>
    </source>
</evidence>
<evidence type="ECO:0000256" key="2">
    <source>
        <dbReference type="ARBA" id="ARBA00022527"/>
    </source>
</evidence>
<comment type="catalytic activity">
    <reaction evidence="8">
        <text>L-seryl-[protein] + ATP = O-phospho-L-seryl-[protein] + ADP + H(+)</text>
        <dbReference type="Rhea" id="RHEA:17989"/>
        <dbReference type="Rhea" id="RHEA-COMP:9863"/>
        <dbReference type="Rhea" id="RHEA-COMP:11604"/>
        <dbReference type="ChEBI" id="CHEBI:15378"/>
        <dbReference type="ChEBI" id="CHEBI:29999"/>
        <dbReference type="ChEBI" id="CHEBI:30616"/>
        <dbReference type="ChEBI" id="CHEBI:83421"/>
        <dbReference type="ChEBI" id="CHEBI:456216"/>
        <dbReference type="EC" id="2.7.11.1"/>
    </reaction>
</comment>
<evidence type="ECO:0000313" key="12">
    <source>
        <dbReference type="EMBL" id="KAF4617544.1"/>
    </source>
</evidence>
<evidence type="ECO:0000256" key="10">
    <source>
        <dbReference type="SAM" id="MobiDB-lite"/>
    </source>
</evidence>
<keyword evidence="5" id="KW-0418">Kinase</keyword>
<evidence type="ECO:0000256" key="3">
    <source>
        <dbReference type="ARBA" id="ARBA00022679"/>
    </source>
</evidence>
<dbReference type="InterPro" id="IPR017441">
    <property type="entry name" value="Protein_kinase_ATP_BS"/>
</dbReference>
<dbReference type="GO" id="GO:0004674">
    <property type="term" value="F:protein serine/threonine kinase activity"/>
    <property type="evidence" value="ECO:0007669"/>
    <property type="project" value="UniProtKB-KW"/>
</dbReference>
<dbReference type="Proteomes" id="UP000521872">
    <property type="component" value="Unassembled WGS sequence"/>
</dbReference>
<dbReference type="EMBL" id="JAACJL010000030">
    <property type="protein sequence ID" value="KAF4617544.1"/>
    <property type="molecule type" value="Genomic_DNA"/>
</dbReference>
<keyword evidence="13" id="KW-1185">Reference proteome</keyword>
<name>A0A8H4QVB4_9AGAR</name>
<feature type="compositionally biased region" description="Pro residues" evidence="10">
    <location>
        <begin position="632"/>
        <end position="642"/>
    </location>
</feature>
<dbReference type="Pfam" id="PF00069">
    <property type="entry name" value="Pkinase"/>
    <property type="match status" value="1"/>
</dbReference>
<feature type="binding site" evidence="9">
    <location>
        <position position="222"/>
    </location>
    <ligand>
        <name>ATP</name>
        <dbReference type="ChEBI" id="CHEBI:30616"/>
    </ligand>
</feature>
<dbReference type="InterPro" id="IPR050236">
    <property type="entry name" value="Ser_Thr_kinase_AGC"/>
</dbReference>
<comment type="caution">
    <text evidence="12">The sequence shown here is derived from an EMBL/GenBank/DDBJ whole genome shotgun (WGS) entry which is preliminary data.</text>
</comment>
<gene>
    <name evidence="12" type="ORF">D9613_005775</name>
</gene>
<keyword evidence="6 9" id="KW-0067">ATP-binding</keyword>
<keyword evidence="4 9" id="KW-0547">Nucleotide-binding</keyword>
<dbReference type="EC" id="2.7.11.1" evidence="1"/>
<dbReference type="PROSITE" id="PS00108">
    <property type="entry name" value="PROTEIN_KINASE_ST"/>
    <property type="match status" value="1"/>
</dbReference>
<dbReference type="InterPro" id="IPR008271">
    <property type="entry name" value="Ser/Thr_kinase_AS"/>
</dbReference>
<dbReference type="PROSITE" id="PS50011">
    <property type="entry name" value="PROTEIN_KINASE_DOM"/>
    <property type="match status" value="1"/>
</dbReference>
<dbReference type="PROSITE" id="PS00107">
    <property type="entry name" value="PROTEIN_KINASE_ATP"/>
    <property type="match status" value="1"/>
</dbReference>
<dbReference type="PANTHER" id="PTHR24356">
    <property type="entry name" value="SERINE/THREONINE-PROTEIN KINASE"/>
    <property type="match status" value="1"/>
</dbReference>
<keyword evidence="2" id="KW-0723">Serine/threonine-protein kinase</keyword>
<sequence>MFVPLYFKLNATASSSEKAVDGLSTISASRPVFKATLKNLFKKKEKESPKEQSIISVTKMSTGVTVLASSCTVGDKIIDTALTLDIHTLQALYEMYDALHSPATLDARRHQRYGLITPIVLECPPSPEPPAFELSRPSCRLSFFAEDEDEEDICVSSEVPSYLRPTTPSVGGESPVPSSLVPDIRRTMDIWDMQFLEVLGEGGSGKVYHVRDRVSRVRVALKVVEKEGKPTEVLEVLADERFTAEKLTNSPWFVNMWASWHDDANFYIAMTVYPTDLDREIERCGVIEPARARFYMAELIIALNELHSRGIMHRDIKGPNILIDREGHIVLADFGLSEDFQQVPTVAERTVQPYWPYTREFARGRPEDLRFVVSDYRGSELEMAPEVHLHEPHSFGVDYWSAAVVLYWMLTGRPPWYECEEEYEDESAEDVKPLAKKIEEDPLEFWPEDEVDEVARDFLTRMMVKIPRQRLRIATQVRTHAYFNGVDWSLMEQRLVPPPWIPEDEADHPIAEPTFAPDFEPGNPYAEGADPDPDFNFISPQAAYLLAPVADDWSEESEEYDSGEAASEPESEIVEIMYLDEHSYYDQSGSRDLEDIAEAWDCSIVHASSMSPCGPGRLKNWFTTQDFEGLLRPPPPPYPCPRPRTTSPAGDAASPPPQQAASPEGGHRARGPGVLSRLKAWLSKLLNPR</sequence>
<evidence type="ECO:0000259" key="11">
    <source>
        <dbReference type="PROSITE" id="PS50011"/>
    </source>
</evidence>
<keyword evidence="3" id="KW-0808">Transferase</keyword>
<reference evidence="12 13" key="1">
    <citation type="submission" date="2019-12" db="EMBL/GenBank/DDBJ databases">
        <authorList>
            <person name="Floudas D."/>
            <person name="Bentzer J."/>
            <person name="Ahren D."/>
            <person name="Johansson T."/>
            <person name="Persson P."/>
            <person name="Tunlid A."/>
        </authorList>
    </citation>
    <scope>NUCLEOTIDE SEQUENCE [LARGE SCALE GENOMIC DNA]</scope>
    <source>
        <strain evidence="12 13">CBS 102.39</strain>
    </source>
</reference>
<evidence type="ECO:0000256" key="8">
    <source>
        <dbReference type="ARBA" id="ARBA00048679"/>
    </source>
</evidence>